<dbReference type="EC" id="4.3.1.15" evidence="4"/>
<evidence type="ECO:0000313" key="4">
    <source>
        <dbReference type="EMBL" id="MBA8806781.1"/>
    </source>
</evidence>
<dbReference type="Proteomes" id="UP000540568">
    <property type="component" value="Unassembled WGS sequence"/>
</dbReference>
<evidence type="ECO:0000313" key="5">
    <source>
        <dbReference type="Proteomes" id="UP000540568"/>
    </source>
</evidence>
<dbReference type="Pfam" id="PF00291">
    <property type="entry name" value="PALP"/>
    <property type="match status" value="1"/>
</dbReference>
<dbReference type="Gene3D" id="3.40.50.1100">
    <property type="match status" value="3"/>
</dbReference>
<reference evidence="4 5" key="1">
    <citation type="submission" date="2020-07" db="EMBL/GenBank/DDBJ databases">
        <title>Sequencing the genomes of 1000 actinobacteria strains.</title>
        <authorList>
            <person name="Klenk H.-P."/>
        </authorList>
    </citation>
    <scope>NUCLEOTIDE SEQUENCE [LARGE SCALE GENOMIC DNA]</scope>
    <source>
        <strain evidence="4 5">DSM 44121</strain>
    </source>
</reference>
<feature type="domain" description="Tryptophan synthase beta chain-like PALP" evidence="3">
    <location>
        <begin position="11"/>
        <end position="338"/>
    </location>
</feature>
<accession>A0A7W3J5P1</accession>
<protein>
    <submittedName>
        <fullName evidence="4">Diaminopropionate ammonia-lyase</fullName>
        <ecNumber evidence="4">4.3.1.15</ecNumber>
    </submittedName>
</protein>
<organism evidence="4 5">
    <name type="scientific">Promicromonospora sukumoe</name>
    <dbReference type="NCBI Taxonomy" id="88382"/>
    <lineage>
        <taxon>Bacteria</taxon>
        <taxon>Bacillati</taxon>
        <taxon>Actinomycetota</taxon>
        <taxon>Actinomycetes</taxon>
        <taxon>Micrococcales</taxon>
        <taxon>Promicromonosporaceae</taxon>
        <taxon>Promicromonospora</taxon>
    </lineage>
</organism>
<keyword evidence="5" id="KW-1185">Reference proteome</keyword>
<dbReference type="AlphaFoldDB" id="A0A7W3J5P1"/>
<evidence type="ECO:0000259" key="3">
    <source>
        <dbReference type="Pfam" id="PF00291"/>
    </source>
</evidence>
<dbReference type="RefSeq" id="WP_182614459.1">
    <property type="nucleotide sequence ID" value="NZ_BAAATF010000002.1"/>
</dbReference>
<keyword evidence="2" id="KW-0663">Pyridoxal phosphate</keyword>
<dbReference type="InterPro" id="IPR001926">
    <property type="entry name" value="TrpB-like_PALP"/>
</dbReference>
<dbReference type="NCBIfam" id="NF006058">
    <property type="entry name" value="PRK08206.1"/>
    <property type="match status" value="1"/>
</dbReference>
<dbReference type="GO" id="GO:0008838">
    <property type="term" value="F:diaminopropionate ammonia-lyase activity"/>
    <property type="evidence" value="ECO:0007669"/>
    <property type="project" value="UniProtKB-EC"/>
</dbReference>
<comment type="caution">
    <text evidence="4">The sequence shown here is derived from an EMBL/GenBank/DDBJ whole genome shotgun (WGS) entry which is preliminary data.</text>
</comment>
<proteinExistence type="predicted"/>
<dbReference type="EMBL" id="JACGWV010000001">
    <property type="protein sequence ID" value="MBA8806781.1"/>
    <property type="molecule type" value="Genomic_DNA"/>
</dbReference>
<comment type="cofactor">
    <cofactor evidence="1">
        <name>pyridoxal 5'-phosphate</name>
        <dbReference type="ChEBI" id="CHEBI:597326"/>
    </cofactor>
</comment>
<sequence length="356" mass="36448">MPAIDFHRTLPGYAPTPLRDVPSLAAELRVGRVLVKEEASRLGLPAFKVLGASYAIARALGERFGLTAPTLDTLRDAVRGSAVRLYAATDGNHGRAVAHVAALIGAVATVYYPPDITEAAKKAIAAEGAEPVEVDGEYDDVVARAAADAAADPSAVLVQDTSWPGYTDIPQWIVDGYATLCVEADQQLGALGLGAPDLVVVPVGVGSFAQAVVSHYRALGADGERADGGTLLAVEPDRAAGLVASLRAGRPVTVPTGETIMTGLRCGTVSALAWPVLRDGLDGAVTVSDDQAAAAVDDLARHGVDAGPCGAATLAAARLVLGQPGWREAIGLRPDAVVLLLSTEGRAANPVPQDRV</sequence>
<dbReference type="SUPFAM" id="SSF53686">
    <property type="entry name" value="Tryptophan synthase beta subunit-like PLP-dependent enzymes"/>
    <property type="match status" value="1"/>
</dbReference>
<gene>
    <name evidence="4" type="ORF">FHX71_000723</name>
</gene>
<dbReference type="PANTHER" id="PTHR42937:SF1">
    <property type="entry name" value="DIAMINOPROPIONATE AMMONIA-LYASE"/>
    <property type="match status" value="1"/>
</dbReference>
<dbReference type="PANTHER" id="PTHR42937">
    <property type="match status" value="1"/>
</dbReference>
<keyword evidence="4" id="KW-0456">Lyase</keyword>
<evidence type="ECO:0000256" key="1">
    <source>
        <dbReference type="ARBA" id="ARBA00001933"/>
    </source>
</evidence>
<name>A0A7W3J5P1_9MICO</name>
<dbReference type="InterPro" id="IPR036052">
    <property type="entry name" value="TrpB-like_PALP_sf"/>
</dbReference>
<evidence type="ECO:0000256" key="2">
    <source>
        <dbReference type="ARBA" id="ARBA00022898"/>
    </source>
</evidence>
<dbReference type="GO" id="GO:1901605">
    <property type="term" value="P:alpha-amino acid metabolic process"/>
    <property type="evidence" value="ECO:0007669"/>
    <property type="project" value="UniProtKB-ARBA"/>
</dbReference>